<dbReference type="Proteomes" id="UP000058925">
    <property type="component" value="Chromosome"/>
</dbReference>
<keyword evidence="1" id="KW-0812">Transmembrane</keyword>
<dbReference type="AlphaFoldDB" id="A0A654LZR1"/>
<reference evidence="3" key="1">
    <citation type="submission" date="2015-10" db="EMBL/GenBank/DDBJ databases">
        <title>Niche specialization of a soil ammonia-oxidizing archaeon, Candidatus Nitrosocosmicus oleophilus.</title>
        <authorList>
            <person name="Jung M.-Y."/>
            <person name="Rhee S.-K."/>
        </authorList>
    </citation>
    <scope>NUCLEOTIDE SEQUENCE [LARGE SCALE GENOMIC DNA]</scope>
    <source>
        <strain evidence="3">MY3</strain>
    </source>
</reference>
<keyword evidence="3" id="KW-1185">Reference proteome</keyword>
<dbReference type="RefSeq" id="WP_257720013.1">
    <property type="nucleotide sequence ID" value="NZ_CP012850.1"/>
</dbReference>
<evidence type="ECO:0000313" key="3">
    <source>
        <dbReference type="Proteomes" id="UP000058925"/>
    </source>
</evidence>
<keyword evidence="1" id="KW-1133">Transmembrane helix</keyword>
<name>A0A654LZR1_9ARCH</name>
<dbReference type="GeneID" id="74305821"/>
<proteinExistence type="predicted"/>
<dbReference type="KEGG" id="taa:NMY3_01610"/>
<sequence length="40" mass="3950">MIGGGGGSKRVIYAVLLGNLGIAMSKLVAATLTGITSMRA</sequence>
<evidence type="ECO:0000313" key="2">
    <source>
        <dbReference type="EMBL" id="ALI35813.1"/>
    </source>
</evidence>
<keyword evidence="1" id="KW-0472">Membrane</keyword>
<accession>A0A654LZR1</accession>
<dbReference type="EMBL" id="CP012850">
    <property type="protein sequence ID" value="ALI35813.1"/>
    <property type="molecule type" value="Genomic_DNA"/>
</dbReference>
<organism evidence="2 3">
    <name type="scientific">Candidatus Nitrosocosmicus oleophilus</name>
    <dbReference type="NCBI Taxonomy" id="1353260"/>
    <lineage>
        <taxon>Archaea</taxon>
        <taxon>Nitrososphaerota</taxon>
        <taxon>Nitrososphaeria</taxon>
        <taxon>Nitrososphaerales</taxon>
        <taxon>Nitrososphaeraceae</taxon>
        <taxon>Candidatus Nitrosocosmicus</taxon>
    </lineage>
</organism>
<feature type="transmembrane region" description="Helical" evidence="1">
    <location>
        <begin position="12"/>
        <end position="35"/>
    </location>
</feature>
<evidence type="ECO:0000256" key="1">
    <source>
        <dbReference type="SAM" id="Phobius"/>
    </source>
</evidence>
<gene>
    <name evidence="2" type="ORF">NMY3_01610</name>
</gene>
<protein>
    <submittedName>
        <fullName evidence="2">Uncharacterized protein</fullName>
    </submittedName>
</protein>